<name>A0A0H2S190_9AGAM</name>
<evidence type="ECO:0000313" key="3">
    <source>
        <dbReference type="Proteomes" id="UP000053477"/>
    </source>
</evidence>
<gene>
    <name evidence="2" type="ORF">SCHPADRAFT_930333</name>
</gene>
<proteinExistence type="predicted"/>
<feature type="region of interest" description="Disordered" evidence="1">
    <location>
        <begin position="247"/>
        <end position="301"/>
    </location>
</feature>
<accession>A0A0H2S190</accession>
<evidence type="ECO:0000256" key="1">
    <source>
        <dbReference type="SAM" id="MobiDB-lite"/>
    </source>
</evidence>
<organism evidence="2 3">
    <name type="scientific">Schizopora paradoxa</name>
    <dbReference type="NCBI Taxonomy" id="27342"/>
    <lineage>
        <taxon>Eukaryota</taxon>
        <taxon>Fungi</taxon>
        <taxon>Dikarya</taxon>
        <taxon>Basidiomycota</taxon>
        <taxon>Agaricomycotina</taxon>
        <taxon>Agaricomycetes</taxon>
        <taxon>Hymenochaetales</taxon>
        <taxon>Schizoporaceae</taxon>
        <taxon>Schizopora</taxon>
    </lineage>
</organism>
<sequence>METTVCTSNLTRKGVPSVRLKGVGAKLRNEWYQTLVEEGSAAVIRKDKKEEILKKIHQTDPWYGIETLTYWIASQRSRAKKKAALAEQRFLNDSQGVPIKLEETQQSLACPVGISNPVAEDIGDVADPLRTYFEENSEAVIDVFHAILDSTPLGDDKVLQELAAGCHVDVKILEQYRASRLSNILKTVDLDSQDAVVRENVPHSAFVPASENDSPHENQPWNQCKIRKSDLPIRKLTTLSVELHDRKASASTSRLPEPSLTLEYTPDETPLKAALSQESSTKFDESSPSISSSLRDQIPRPAPRTLEEFCERFQSFELQIDSILNSM</sequence>
<dbReference type="AlphaFoldDB" id="A0A0H2S190"/>
<reference evidence="2 3" key="1">
    <citation type="submission" date="2015-04" db="EMBL/GenBank/DDBJ databases">
        <title>Complete genome sequence of Schizopora paradoxa KUC8140, a cosmopolitan wood degrader in East Asia.</title>
        <authorList>
            <consortium name="DOE Joint Genome Institute"/>
            <person name="Min B."/>
            <person name="Park H."/>
            <person name="Jang Y."/>
            <person name="Kim J.-J."/>
            <person name="Kim K.H."/>
            <person name="Pangilinan J."/>
            <person name="Lipzen A."/>
            <person name="Riley R."/>
            <person name="Grigoriev I.V."/>
            <person name="Spatafora J.W."/>
            <person name="Choi I.-G."/>
        </authorList>
    </citation>
    <scope>NUCLEOTIDE SEQUENCE [LARGE SCALE GENOMIC DNA]</scope>
    <source>
        <strain evidence="2 3">KUC8140</strain>
    </source>
</reference>
<dbReference type="EMBL" id="KQ086017">
    <property type="protein sequence ID" value="KLO10791.1"/>
    <property type="molecule type" value="Genomic_DNA"/>
</dbReference>
<evidence type="ECO:0000313" key="2">
    <source>
        <dbReference type="EMBL" id="KLO10791.1"/>
    </source>
</evidence>
<dbReference type="InParanoid" id="A0A0H2S190"/>
<keyword evidence="3" id="KW-1185">Reference proteome</keyword>
<feature type="compositionally biased region" description="Polar residues" evidence="1">
    <location>
        <begin position="276"/>
        <end position="295"/>
    </location>
</feature>
<dbReference type="Proteomes" id="UP000053477">
    <property type="component" value="Unassembled WGS sequence"/>
</dbReference>
<protein>
    <submittedName>
        <fullName evidence="2">Uncharacterized protein</fullName>
    </submittedName>
</protein>